<name>A0A6Y4F578_SALMU</name>
<reference evidence="1" key="2">
    <citation type="submission" date="2019-10" db="EMBL/GenBank/DDBJ databases">
        <authorList>
            <consortium name="NCBI Pathogen Detection Project"/>
        </authorList>
    </citation>
    <scope>NUCLEOTIDE SEQUENCE</scope>
    <source>
        <strain evidence="1">Salmonella enterica</strain>
    </source>
</reference>
<accession>A0A6Y4F578</accession>
<gene>
    <name evidence="1" type="ORF">GB227_22530</name>
</gene>
<evidence type="ECO:0000313" key="1">
    <source>
        <dbReference type="EMBL" id="HAB5588741.1"/>
    </source>
</evidence>
<organism evidence="1">
    <name type="scientific">Salmonella muenchen</name>
    <dbReference type="NCBI Taxonomy" id="596"/>
    <lineage>
        <taxon>Bacteria</taxon>
        <taxon>Pseudomonadati</taxon>
        <taxon>Pseudomonadota</taxon>
        <taxon>Gammaproteobacteria</taxon>
        <taxon>Enterobacterales</taxon>
        <taxon>Enterobacteriaceae</taxon>
        <taxon>Salmonella</taxon>
    </lineage>
</organism>
<dbReference type="AlphaFoldDB" id="A0A6Y4F578"/>
<sequence length="248" mass="28770">MMTESDKERFNKRIFGEALVSADIYIGETTTASAADVNITESALYDRISQYALLHGEDLQGLFQTDRYLYMSCFIRDVTGFKAEFENEESLKPLFSHGKGETAEFLISFPEKSNYDDKDKVKKAFLDITQKHVDTLDELTWGNFEHRAFTGGTVVFGINPQTMERINIDDERDKIIRLSRKDFVASNLSDSFEVDFYVNPLFEGAQNIGEIDNYPVCFNSRGFYFYWNKETEYLLESWLTFPAYPYGW</sequence>
<comment type="caution">
    <text evidence="1">The sequence shown here is derived from an EMBL/GenBank/DDBJ whole genome shotgun (WGS) entry which is preliminary data.</text>
</comment>
<protein>
    <submittedName>
        <fullName evidence="1">Uncharacterized protein</fullName>
    </submittedName>
</protein>
<proteinExistence type="predicted"/>
<reference evidence="1" key="1">
    <citation type="journal article" date="2018" name="Genome Biol.">
        <title>SKESA: strategic k-mer extension for scrupulous assemblies.</title>
        <authorList>
            <person name="Souvorov A."/>
            <person name="Agarwala R."/>
            <person name="Lipman D.J."/>
        </authorList>
    </citation>
    <scope>NUCLEOTIDE SEQUENCE</scope>
    <source>
        <strain evidence="1">Salmonella enterica</strain>
    </source>
</reference>
<dbReference type="EMBL" id="DAAHCN010000017">
    <property type="protein sequence ID" value="HAB5588741.1"/>
    <property type="molecule type" value="Genomic_DNA"/>
</dbReference>